<dbReference type="PANTHER" id="PTHR30529">
    <property type="entry name" value="CYTOCHROME B561"/>
    <property type="match status" value="1"/>
</dbReference>
<keyword evidence="6 13" id="KW-0812">Transmembrane</keyword>
<evidence type="ECO:0000256" key="6">
    <source>
        <dbReference type="ARBA" id="ARBA00022692"/>
    </source>
</evidence>
<evidence type="ECO:0000259" key="14">
    <source>
        <dbReference type="Pfam" id="PF01292"/>
    </source>
</evidence>
<organism evidence="15 16">
    <name type="scientific">Larsenimonas suaedae</name>
    <dbReference type="NCBI Taxonomy" id="1851019"/>
    <lineage>
        <taxon>Bacteria</taxon>
        <taxon>Pseudomonadati</taxon>
        <taxon>Pseudomonadota</taxon>
        <taxon>Gammaproteobacteria</taxon>
        <taxon>Oceanospirillales</taxon>
        <taxon>Halomonadaceae</taxon>
        <taxon>Larsenimonas</taxon>
    </lineage>
</organism>
<keyword evidence="3" id="KW-0813">Transport</keyword>
<evidence type="ECO:0000256" key="5">
    <source>
        <dbReference type="ARBA" id="ARBA00022617"/>
    </source>
</evidence>
<dbReference type="SUPFAM" id="SSF81342">
    <property type="entry name" value="Transmembrane di-heme cytochromes"/>
    <property type="match status" value="1"/>
</dbReference>
<feature type="domain" description="Cytochrome b561 bacterial/Ni-hydrogenase" evidence="14">
    <location>
        <begin position="9"/>
        <end position="177"/>
    </location>
</feature>
<keyword evidence="16" id="KW-1185">Reference proteome</keyword>
<gene>
    <name evidence="15" type="ORF">QC825_01550</name>
</gene>
<evidence type="ECO:0000256" key="13">
    <source>
        <dbReference type="SAM" id="Phobius"/>
    </source>
</evidence>
<comment type="cofactor">
    <cofactor evidence="1">
        <name>heme b</name>
        <dbReference type="ChEBI" id="CHEBI:60344"/>
    </cofactor>
</comment>
<comment type="subcellular location">
    <subcellularLocation>
        <location evidence="2">Cell membrane</location>
        <topology evidence="2">Multi-pass membrane protein</topology>
    </subcellularLocation>
</comment>
<keyword evidence="7" id="KW-0479">Metal-binding</keyword>
<dbReference type="RefSeq" id="WP_251593015.1">
    <property type="nucleotide sequence ID" value="NZ_JAMLJI010000002.1"/>
</dbReference>
<feature type="transmembrane region" description="Helical" evidence="13">
    <location>
        <begin position="92"/>
        <end position="109"/>
    </location>
</feature>
<keyword evidence="4" id="KW-1003">Cell membrane</keyword>
<evidence type="ECO:0000256" key="8">
    <source>
        <dbReference type="ARBA" id="ARBA00022982"/>
    </source>
</evidence>
<protein>
    <submittedName>
        <fullName evidence="15">Cytochrome b</fullName>
    </submittedName>
</protein>
<feature type="transmembrane region" description="Helical" evidence="13">
    <location>
        <begin position="54"/>
        <end position="71"/>
    </location>
</feature>
<dbReference type="Pfam" id="PF01292">
    <property type="entry name" value="Ni_hydr_CYTB"/>
    <property type="match status" value="1"/>
</dbReference>
<evidence type="ECO:0000256" key="4">
    <source>
        <dbReference type="ARBA" id="ARBA00022475"/>
    </source>
</evidence>
<evidence type="ECO:0000256" key="3">
    <source>
        <dbReference type="ARBA" id="ARBA00022448"/>
    </source>
</evidence>
<dbReference type="InterPro" id="IPR016174">
    <property type="entry name" value="Di-haem_cyt_TM"/>
</dbReference>
<keyword evidence="10" id="KW-0408">Iron</keyword>
<comment type="similarity">
    <text evidence="12">Belongs to the cytochrome b561 family.</text>
</comment>
<evidence type="ECO:0000256" key="11">
    <source>
        <dbReference type="ARBA" id="ARBA00023136"/>
    </source>
</evidence>
<feature type="transmembrane region" description="Helical" evidence="13">
    <location>
        <begin position="16"/>
        <end position="34"/>
    </location>
</feature>
<keyword evidence="11 13" id="KW-0472">Membrane</keyword>
<dbReference type="InterPro" id="IPR011577">
    <property type="entry name" value="Cyt_b561_bac/Ni-Hgenase"/>
</dbReference>
<reference evidence="15 16" key="1">
    <citation type="submission" date="2023-04" db="EMBL/GenBank/DDBJ databases">
        <title>A long-awaited taxogenomic arrangement of the family Halomonadaceae.</title>
        <authorList>
            <person name="De La Haba R."/>
            <person name="Chuvochina M."/>
            <person name="Wittouck S."/>
            <person name="Arahal D.R."/>
            <person name="Sanchez-Porro C."/>
            <person name="Hugenholtz P."/>
            <person name="Ventosa A."/>
        </authorList>
    </citation>
    <scope>NUCLEOTIDE SEQUENCE [LARGE SCALE GENOMIC DNA]</scope>
    <source>
        <strain evidence="15 16">DSM 22428</strain>
    </source>
</reference>
<evidence type="ECO:0000256" key="12">
    <source>
        <dbReference type="ARBA" id="ARBA00037975"/>
    </source>
</evidence>
<sequence>MPATRPVQWNLTIRSLHWLSALAVIGLFSSGWWMTGLGYYDPWYHQAPWWHKSFGITLLAVTALRVGTRLVTAAPPTQGALLERRAAHAGHFLLYALLVSVMVTGYLISTAEGKGIDVFGWVTVPALLTPFKDQATIAGSIHWYCAWALVILAAGHALFAIKHHVIDKHDTLRRMVGINHNDTTSH</sequence>
<feature type="transmembrane region" description="Helical" evidence="13">
    <location>
        <begin position="141"/>
        <end position="161"/>
    </location>
</feature>
<keyword evidence="9 13" id="KW-1133">Transmembrane helix</keyword>
<evidence type="ECO:0000256" key="2">
    <source>
        <dbReference type="ARBA" id="ARBA00004651"/>
    </source>
</evidence>
<keyword evidence="8" id="KW-0249">Electron transport</keyword>
<evidence type="ECO:0000256" key="1">
    <source>
        <dbReference type="ARBA" id="ARBA00001970"/>
    </source>
</evidence>
<evidence type="ECO:0000256" key="7">
    <source>
        <dbReference type="ARBA" id="ARBA00022723"/>
    </source>
</evidence>
<evidence type="ECO:0000313" key="15">
    <source>
        <dbReference type="EMBL" id="MDR5894756.1"/>
    </source>
</evidence>
<dbReference type="InterPro" id="IPR052168">
    <property type="entry name" value="Cytochrome_b561_oxidase"/>
</dbReference>
<proteinExistence type="inferred from homology"/>
<keyword evidence="5" id="KW-0349">Heme</keyword>
<name>A0ABU1GT57_9GAMM</name>
<dbReference type="EMBL" id="JARWAO010000001">
    <property type="protein sequence ID" value="MDR5894756.1"/>
    <property type="molecule type" value="Genomic_DNA"/>
</dbReference>
<accession>A0ABU1GT57</accession>
<comment type="caution">
    <text evidence="15">The sequence shown here is derived from an EMBL/GenBank/DDBJ whole genome shotgun (WGS) entry which is preliminary data.</text>
</comment>
<evidence type="ECO:0000313" key="16">
    <source>
        <dbReference type="Proteomes" id="UP001269375"/>
    </source>
</evidence>
<dbReference type="Gene3D" id="1.20.950.20">
    <property type="entry name" value="Transmembrane di-heme cytochromes, Chain C"/>
    <property type="match status" value="1"/>
</dbReference>
<dbReference type="PANTHER" id="PTHR30529:SF1">
    <property type="entry name" value="CYTOCHROME B561 HOMOLOG 2"/>
    <property type="match status" value="1"/>
</dbReference>
<dbReference type="Proteomes" id="UP001269375">
    <property type="component" value="Unassembled WGS sequence"/>
</dbReference>
<evidence type="ECO:0000256" key="9">
    <source>
        <dbReference type="ARBA" id="ARBA00022989"/>
    </source>
</evidence>
<evidence type="ECO:0000256" key="10">
    <source>
        <dbReference type="ARBA" id="ARBA00023004"/>
    </source>
</evidence>